<keyword evidence="6" id="KW-1185">Reference proteome</keyword>
<feature type="compositionally biased region" description="Low complexity" evidence="3">
    <location>
        <begin position="356"/>
        <end position="390"/>
    </location>
</feature>
<sequence length="535" mass="55536">MEVSPVGAADCAGQVNPSARERLSRHWPGLFGLRRWKMSVSSSEAPEEHPDVAGDDALIAKGVVVLPFQHPKPSIVPVSNPFPLNPANAEEMACAVDGTTMYCYGGWVYSITDGISFFSTMDLNTYTWNTPVGYDAPSTIGMLHSHSLVVIGDSIYIFGAQPASPVNTLWQTSIDSLTSSTSTSSTDGPSARMNHCGANLGTDKMLIYGGEDINRGCLQDTFIFTANTASWVNHTSGAHPPACSHMACASFAGIVYLFGGISPNGAALNELWFFDPDLLAWQPVLVSGVVGSAIPPSPRSSPSLATIGDKYLIISGGTGNDSAFYFFDTIACSWLTSPPTDLSKYVATTTVLPTSSGTTSLPAPSSGPSTQPASSPTPASPPIASSASATPPSPSSPPTAAIAGGAAGGAVLLLIGAVYIAKTRGSRNDARSNRSSSPSSEEAHEGADGADIELTPPASYPLPPPPLGTPSAPAYILPPPPPGAASSSAEHPAPYAPGTDYIGDAPPSLAGSSRHFETMIRHRPTMGRLRRLRRR</sequence>
<dbReference type="SUPFAM" id="SSF117281">
    <property type="entry name" value="Kelch motif"/>
    <property type="match status" value="1"/>
</dbReference>
<dbReference type="PANTHER" id="PTHR46093">
    <property type="entry name" value="ACYL-COA-BINDING DOMAIN-CONTAINING PROTEIN 5"/>
    <property type="match status" value="1"/>
</dbReference>
<dbReference type="OrthoDB" id="5595608at2759"/>
<organism evidence="5 6">
    <name type="scientific">Blyttiomyces helicus</name>
    <dbReference type="NCBI Taxonomy" id="388810"/>
    <lineage>
        <taxon>Eukaryota</taxon>
        <taxon>Fungi</taxon>
        <taxon>Fungi incertae sedis</taxon>
        <taxon>Chytridiomycota</taxon>
        <taxon>Chytridiomycota incertae sedis</taxon>
        <taxon>Chytridiomycetes</taxon>
        <taxon>Chytridiomycetes incertae sedis</taxon>
        <taxon>Blyttiomyces</taxon>
    </lineage>
</organism>
<keyword evidence="1" id="KW-0880">Kelch repeat</keyword>
<proteinExistence type="predicted"/>
<gene>
    <name evidence="5" type="ORF">BDK51DRAFT_50255</name>
</gene>
<feature type="compositionally biased region" description="Low complexity" evidence="3">
    <location>
        <begin position="484"/>
        <end position="497"/>
    </location>
</feature>
<evidence type="ECO:0000313" key="6">
    <source>
        <dbReference type="Proteomes" id="UP000269721"/>
    </source>
</evidence>
<feature type="compositionally biased region" description="Basic residues" evidence="3">
    <location>
        <begin position="521"/>
        <end position="535"/>
    </location>
</feature>
<feature type="transmembrane region" description="Helical" evidence="4">
    <location>
        <begin position="400"/>
        <end position="421"/>
    </location>
</feature>
<feature type="region of interest" description="Disordered" evidence="3">
    <location>
        <begin position="356"/>
        <end position="401"/>
    </location>
</feature>
<dbReference type="Proteomes" id="UP000269721">
    <property type="component" value="Unassembled WGS sequence"/>
</dbReference>
<evidence type="ECO:0000256" key="2">
    <source>
        <dbReference type="ARBA" id="ARBA00022737"/>
    </source>
</evidence>
<dbReference type="InterPro" id="IPR015915">
    <property type="entry name" value="Kelch-typ_b-propeller"/>
</dbReference>
<evidence type="ECO:0008006" key="7">
    <source>
        <dbReference type="Google" id="ProtNLM"/>
    </source>
</evidence>
<protein>
    <recommendedName>
        <fullName evidence="7">Galactose oxidase</fullName>
    </recommendedName>
</protein>
<keyword evidence="2" id="KW-0677">Repeat</keyword>
<dbReference type="PANTHER" id="PTHR46093:SF18">
    <property type="entry name" value="FIBRONECTIN TYPE-III DOMAIN-CONTAINING PROTEIN"/>
    <property type="match status" value="1"/>
</dbReference>
<evidence type="ECO:0000256" key="3">
    <source>
        <dbReference type="SAM" id="MobiDB-lite"/>
    </source>
</evidence>
<dbReference type="Gene3D" id="2.120.10.80">
    <property type="entry name" value="Kelch-type beta propeller"/>
    <property type="match status" value="2"/>
</dbReference>
<evidence type="ECO:0000256" key="1">
    <source>
        <dbReference type="ARBA" id="ARBA00022441"/>
    </source>
</evidence>
<keyword evidence="4" id="KW-0472">Membrane</keyword>
<reference evidence="6" key="1">
    <citation type="journal article" date="2018" name="Nat. Microbiol.">
        <title>Leveraging single-cell genomics to expand the fungal tree of life.</title>
        <authorList>
            <person name="Ahrendt S.R."/>
            <person name="Quandt C.A."/>
            <person name="Ciobanu D."/>
            <person name="Clum A."/>
            <person name="Salamov A."/>
            <person name="Andreopoulos B."/>
            <person name="Cheng J.F."/>
            <person name="Woyke T."/>
            <person name="Pelin A."/>
            <person name="Henrissat B."/>
            <person name="Reynolds N.K."/>
            <person name="Benny G.L."/>
            <person name="Smith M.E."/>
            <person name="James T.Y."/>
            <person name="Grigoriev I.V."/>
        </authorList>
    </citation>
    <scope>NUCLEOTIDE SEQUENCE [LARGE SCALE GENOMIC DNA]</scope>
</reference>
<evidence type="ECO:0000313" key="5">
    <source>
        <dbReference type="EMBL" id="RKO83139.1"/>
    </source>
</evidence>
<name>A0A4P9VU85_9FUNG</name>
<feature type="region of interest" description="Disordered" evidence="3">
    <location>
        <begin position="424"/>
        <end position="535"/>
    </location>
</feature>
<dbReference type="Pfam" id="PF24681">
    <property type="entry name" value="Kelch_KLHDC2_KLHL20_DRC7"/>
    <property type="match status" value="1"/>
</dbReference>
<dbReference type="EMBL" id="ML001607">
    <property type="protein sequence ID" value="RKO83139.1"/>
    <property type="molecule type" value="Genomic_DNA"/>
</dbReference>
<keyword evidence="4" id="KW-0812">Transmembrane</keyword>
<dbReference type="AlphaFoldDB" id="A0A4P9VU85"/>
<feature type="compositionally biased region" description="Pro residues" evidence="3">
    <location>
        <begin position="458"/>
        <end position="468"/>
    </location>
</feature>
<keyword evidence="4" id="KW-1133">Transmembrane helix</keyword>
<accession>A0A4P9VU85</accession>
<evidence type="ECO:0000256" key="4">
    <source>
        <dbReference type="SAM" id="Phobius"/>
    </source>
</evidence>